<gene>
    <name evidence="1" type="ORF">DSO57_1014289</name>
</gene>
<evidence type="ECO:0000313" key="1">
    <source>
        <dbReference type="EMBL" id="KAJ9058250.1"/>
    </source>
</evidence>
<sequence length="119" mass="13249">MRNKYGYVPKDEKNGMSWGAAVQFVAYSMVALLGPLGIELYQMIKGSHNSTNFLGFLQLVWEHLRCTSLGFTNVIVLDNVRLHKVADILNKFPMIEPSVEIASCDGSRSNQSNLLLSCP</sequence>
<organism evidence="1 2">
    <name type="scientific">Entomophthora muscae</name>
    <dbReference type="NCBI Taxonomy" id="34485"/>
    <lineage>
        <taxon>Eukaryota</taxon>
        <taxon>Fungi</taxon>
        <taxon>Fungi incertae sedis</taxon>
        <taxon>Zoopagomycota</taxon>
        <taxon>Entomophthoromycotina</taxon>
        <taxon>Entomophthoromycetes</taxon>
        <taxon>Entomophthorales</taxon>
        <taxon>Entomophthoraceae</taxon>
        <taxon>Entomophthora</taxon>
    </lineage>
</organism>
<dbReference type="Proteomes" id="UP001165960">
    <property type="component" value="Unassembled WGS sequence"/>
</dbReference>
<accession>A0ACC2S7E0</accession>
<name>A0ACC2S7E0_9FUNG</name>
<dbReference type="EMBL" id="QTSX02005734">
    <property type="protein sequence ID" value="KAJ9058250.1"/>
    <property type="molecule type" value="Genomic_DNA"/>
</dbReference>
<protein>
    <submittedName>
        <fullName evidence="1">Uncharacterized protein</fullName>
    </submittedName>
</protein>
<proteinExistence type="predicted"/>
<evidence type="ECO:0000313" key="2">
    <source>
        <dbReference type="Proteomes" id="UP001165960"/>
    </source>
</evidence>
<comment type="caution">
    <text evidence="1">The sequence shown here is derived from an EMBL/GenBank/DDBJ whole genome shotgun (WGS) entry which is preliminary data.</text>
</comment>
<keyword evidence="2" id="KW-1185">Reference proteome</keyword>
<reference evidence="1" key="1">
    <citation type="submission" date="2022-04" db="EMBL/GenBank/DDBJ databases">
        <title>Genome of the entomopathogenic fungus Entomophthora muscae.</title>
        <authorList>
            <person name="Elya C."/>
            <person name="Lovett B.R."/>
            <person name="Lee E."/>
            <person name="Macias A.M."/>
            <person name="Hajek A.E."/>
            <person name="De Bivort B.L."/>
            <person name="Kasson M.T."/>
            <person name="De Fine Licht H.H."/>
            <person name="Stajich J.E."/>
        </authorList>
    </citation>
    <scope>NUCLEOTIDE SEQUENCE</scope>
    <source>
        <strain evidence="1">Berkeley</strain>
    </source>
</reference>